<evidence type="ECO:0000313" key="3">
    <source>
        <dbReference type="Proteomes" id="UP001276659"/>
    </source>
</evidence>
<protein>
    <submittedName>
        <fullName evidence="2">Uncharacterized protein</fullName>
    </submittedName>
</protein>
<accession>A0AAD9ZEF2</accession>
<feature type="region of interest" description="Disordered" evidence="1">
    <location>
        <begin position="56"/>
        <end position="182"/>
    </location>
</feature>
<evidence type="ECO:0000313" key="2">
    <source>
        <dbReference type="EMBL" id="KAK3176962.1"/>
    </source>
</evidence>
<name>A0AAD9ZEF2_9LECA</name>
<gene>
    <name evidence="2" type="ORF">OEA41_008288</name>
</gene>
<evidence type="ECO:0000256" key="1">
    <source>
        <dbReference type="SAM" id="MobiDB-lite"/>
    </source>
</evidence>
<organism evidence="2 3">
    <name type="scientific">Lepraria neglecta</name>
    <dbReference type="NCBI Taxonomy" id="209136"/>
    <lineage>
        <taxon>Eukaryota</taxon>
        <taxon>Fungi</taxon>
        <taxon>Dikarya</taxon>
        <taxon>Ascomycota</taxon>
        <taxon>Pezizomycotina</taxon>
        <taxon>Lecanoromycetes</taxon>
        <taxon>OSLEUM clade</taxon>
        <taxon>Lecanoromycetidae</taxon>
        <taxon>Lecanorales</taxon>
        <taxon>Lecanorineae</taxon>
        <taxon>Stereocaulaceae</taxon>
        <taxon>Lepraria</taxon>
    </lineage>
</organism>
<sequence length="386" mass="38471">MPSSVPRLRYTPNSPECWRTIPVHQSDHQSFLPSRQGNHLLLDSIKLVLDPPRTLSPATAMVPQPTKAGPNPTDTAAPSPAGPSLPLETGAGISKPTDLPLAVDPQPKHGDPFPGDPGDPGDPGNVNPPQALLDGQTLQSGHGGPPADGPARSGNAEGSGPLPTFPPALAIDGQTITNGGPPVTISGTPIVYQSGSIRIGGQIQPISAGRDVQPNELPNGNADPNYITIGGQTIAVDPNAIIAAGTTLLPGDPGIAINGAPMSLGSSVIITITVAASSIVIAGHGLRAGGPAVMVDGTQVSIGSSVLVVGTETMGFTLPAVSASAESNGGIGAMIMYGLTGVGDGTVPAPVETGENNGTAAGNGTVAFMGGALNVSFSLKRWSIPL</sequence>
<keyword evidence="3" id="KW-1185">Reference proteome</keyword>
<reference evidence="2" key="1">
    <citation type="submission" date="2022-11" db="EMBL/GenBank/DDBJ databases">
        <title>Chromosomal genome sequence assembly and mating type (MAT) locus characterization of the leprose asexual lichenized fungus Lepraria neglecta (Nyl.) Erichsen.</title>
        <authorList>
            <person name="Allen J.L."/>
            <person name="Pfeffer B."/>
        </authorList>
    </citation>
    <scope>NUCLEOTIDE SEQUENCE</scope>
    <source>
        <strain evidence="2">Allen 5258</strain>
    </source>
</reference>
<proteinExistence type="predicted"/>
<dbReference type="AlphaFoldDB" id="A0AAD9ZEF2"/>
<dbReference type="EMBL" id="JASNWA010000004">
    <property type="protein sequence ID" value="KAK3176962.1"/>
    <property type="molecule type" value="Genomic_DNA"/>
</dbReference>
<dbReference type="Proteomes" id="UP001276659">
    <property type="component" value="Unassembled WGS sequence"/>
</dbReference>
<comment type="caution">
    <text evidence="2">The sequence shown here is derived from an EMBL/GenBank/DDBJ whole genome shotgun (WGS) entry which is preliminary data.</text>
</comment>
<feature type="compositionally biased region" description="Low complexity" evidence="1">
    <location>
        <begin position="76"/>
        <end position="87"/>
    </location>
</feature>